<dbReference type="AlphaFoldDB" id="A0A1F7USX8"/>
<gene>
    <name evidence="1" type="ORF">A3B21_00340</name>
</gene>
<organism evidence="1 2">
    <name type="scientific">Candidatus Uhrbacteria bacterium RIFCSPLOWO2_01_FULL_47_24</name>
    <dbReference type="NCBI Taxonomy" id="1802401"/>
    <lineage>
        <taxon>Bacteria</taxon>
        <taxon>Candidatus Uhriibacteriota</taxon>
    </lineage>
</organism>
<evidence type="ECO:0000313" key="1">
    <source>
        <dbReference type="EMBL" id="OGL81359.1"/>
    </source>
</evidence>
<dbReference type="EMBL" id="MGEJ01000007">
    <property type="protein sequence ID" value="OGL81359.1"/>
    <property type="molecule type" value="Genomic_DNA"/>
</dbReference>
<evidence type="ECO:0000313" key="2">
    <source>
        <dbReference type="Proteomes" id="UP000176897"/>
    </source>
</evidence>
<protein>
    <submittedName>
        <fullName evidence="1">Uncharacterized protein</fullName>
    </submittedName>
</protein>
<name>A0A1F7USX8_9BACT</name>
<accession>A0A1F7USX8</accession>
<reference evidence="1 2" key="1">
    <citation type="journal article" date="2016" name="Nat. Commun.">
        <title>Thousands of microbial genomes shed light on interconnected biogeochemical processes in an aquifer system.</title>
        <authorList>
            <person name="Anantharaman K."/>
            <person name="Brown C.T."/>
            <person name="Hug L.A."/>
            <person name="Sharon I."/>
            <person name="Castelle C.J."/>
            <person name="Probst A.J."/>
            <person name="Thomas B.C."/>
            <person name="Singh A."/>
            <person name="Wilkins M.J."/>
            <person name="Karaoz U."/>
            <person name="Brodie E.L."/>
            <person name="Williams K.H."/>
            <person name="Hubbard S.S."/>
            <person name="Banfield J.F."/>
        </authorList>
    </citation>
    <scope>NUCLEOTIDE SEQUENCE [LARGE SCALE GENOMIC DNA]</scope>
</reference>
<sequence length="284" mass="31853">MIWNNISDGEYQLARAVHTGQSFREYFDLVDALQLKVSGMAETFTAIFNFARECRMDFCLLSYRSAWAISPQALKNLIQSEGVQQAAISVRVGKIYAKAGLFSPKAPYIDADFIVINLKRCIELGAPERIGRVSYYSHFTDAGGVQAELIAFLEAIMPYGAVHVYDDGSKLRDLYGRTRPRGFAPTPYLVDTMRGFLSCDPGRDPRLHYLRAVLLRKNGPDKTRLLTEYVKTHSQNRSAGRSVDGFPFLKEAPLLRLAQGIGGLLKSALGRVNFEIHKKYTDKT</sequence>
<dbReference type="Proteomes" id="UP000176897">
    <property type="component" value="Unassembled WGS sequence"/>
</dbReference>
<dbReference type="STRING" id="1802401.A3B21_00340"/>
<proteinExistence type="predicted"/>
<comment type="caution">
    <text evidence="1">The sequence shown here is derived from an EMBL/GenBank/DDBJ whole genome shotgun (WGS) entry which is preliminary data.</text>
</comment>